<dbReference type="Gene3D" id="1.10.287.950">
    <property type="entry name" value="Methyl-accepting chemotaxis protein"/>
    <property type="match status" value="1"/>
</dbReference>
<evidence type="ECO:0000256" key="4">
    <source>
        <dbReference type="ARBA" id="ARBA00029447"/>
    </source>
</evidence>
<dbReference type="Pfam" id="PF00015">
    <property type="entry name" value="MCPsignal"/>
    <property type="match status" value="1"/>
</dbReference>
<feature type="domain" description="HAMP" evidence="10">
    <location>
        <begin position="212"/>
        <end position="265"/>
    </location>
</feature>
<gene>
    <name evidence="11" type="ORF">Q8A70_08540</name>
</gene>
<dbReference type="SUPFAM" id="SSF58104">
    <property type="entry name" value="Methyl-accepting chemotaxis protein (MCP) signaling domain"/>
    <property type="match status" value="1"/>
</dbReference>
<dbReference type="PRINTS" id="PR00260">
    <property type="entry name" value="CHEMTRNSDUCR"/>
</dbReference>
<keyword evidence="7" id="KW-0812">Transmembrane</keyword>
<dbReference type="InterPro" id="IPR004089">
    <property type="entry name" value="MCPsignal_dom"/>
</dbReference>
<dbReference type="RefSeq" id="WP_379955148.1">
    <property type="nucleotide sequence ID" value="NZ_JAUYVI010000003.1"/>
</dbReference>
<dbReference type="InterPro" id="IPR007891">
    <property type="entry name" value="CHASE3"/>
</dbReference>
<keyword evidence="3 5" id="KW-0807">Transducer</keyword>
<name>A0ABU0YJ25_9PROT</name>
<evidence type="ECO:0000259" key="10">
    <source>
        <dbReference type="PROSITE" id="PS50885"/>
    </source>
</evidence>
<dbReference type="CDD" id="cd06225">
    <property type="entry name" value="HAMP"/>
    <property type="match status" value="1"/>
</dbReference>
<dbReference type="EMBL" id="JAUYVI010000003">
    <property type="protein sequence ID" value="MDQ7247712.1"/>
    <property type="molecule type" value="Genomic_DNA"/>
</dbReference>
<dbReference type="Proteomes" id="UP001230156">
    <property type="component" value="Unassembled WGS sequence"/>
</dbReference>
<evidence type="ECO:0000313" key="12">
    <source>
        <dbReference type="Proteomes" id="UP001230156"/>
    </source>
</evidence>
<keyword evidence="7" id="KW-0472">Membrane</keyword>
<dbReference type="PANTHER" id="PTHR32089:SF112">
    <property type="entry name" value="LYSOZYME-LIKE PROTEIN-RELATED"/>
    <property type="match status" value="1"/>
</dbReference>
<feature type="domain" description="Methyl-accepting transducer" evidence="8">
    <location>
        <begin position="299"/>
        <end position="542"/>
    </location>
</feature>
<evidence type="ECO:0000256" key="6">
    <source>
        <dbReference type="SAM" id="Coils"/>
    </source>
</evidence>
<dbReference type="Pfam" id="PF00672">
    <property type="entry name" value="HAMP"/>
    <property type="match status" value="1"/>
</dbReference>
<dbReference type="PANTHER" id="PTHR32089">
    <property type="entry name" value="METHYL-ACCEPTING CHEMOTAXIS PROTEIN MCPB"/>
    <property type="match status" value="1"/>
</dbReference>
<comment type="similarity">
    <text evidence="4">Belongs to the methyl-accepting chemotaxis (MCP) protein family.</text>
</comment>
<dbReference type="CDD" id="cd19410">
    <property type="entry name" value="HK9-like_sensor"/>
    <property type="match status" value="1"/>
</dbReference>
<keyword evidence="2" id="KW-0997">Cell inner membrane</keyword>
<dbReference type="PROSITE" id="PS50111">
    <property type="entry name" value="CHEMOTAXIS_TRANSDUC_2"/>
    <property type="match status" value="1"/>
</dbReference>
<evidence type="ECO:0000256" key="5">
    <source>
        <dbReference type="PROSITE-ProRule" id="PRU00284"/>
    </source>
</evidence>
<dbReference type="PROSITE" id="PS50192">
    <property type="entry name" value="T_SNARE"/>
    <property type="match status" value="1"/>
</dbReference>
<dbReference type="InterPro" id="IPR000727">
    <property type="entry name" value="T_SNARE_dom"/>
</dbReference>
<dbReference type="InterPro" id="IPR004090">
    <property type="entry name" value="Chemotax_Me-accpt_rcpt"/>
</dbReference>
<accession>A0ABU0YJ25</accession>
<keyword evidence="12" id="KW-1185">Reference proteome</keyword>
<dbReference type="Pfam" id="PF05227">
    <property type="entry name" value="CHASE3"/>
    <property type="match status" value="1"/>
</dbReference>
<dbReference type="SMART" id="SM00283">
    <property type="entry name" value="MA"/>
    <property type="match status" value="1"/>
</dbReference>
<keyword evidence="6" id="KW-0175">Coiled coil</keyword>
<evidence type="ECO:0000259" key="8">
    <source>
        <dbReference type="PROSITE" id="PS50111"/>
    </source>
</evidence>
<evidence type="ECO:0000256" key="7">
    <source>
        <dbReference type="SAM" id="Phobius"/>
    </source>
</evidence>
<feature type="domain" description="T-SNARE coiled-coil homology" evidence="9">
    <location>
        <begin position="458"/>
        <end position="520"/>
    </location>
</feature>
<evidence type="ECO:0000259" key="9">
    <source>
        <dbReference type="PROSITE" id="PS50192"/>
    </source>
</evidence>
<organism evidence="11 12">
    <name type="scientific">Dongia sedimenti</name>
    <dbReference type="NCBI Taxonomy" id="3064282"/>
    <lineage>
        <taxon>Bacteria</taxon>
        <taxon>Pseudomonadati</taxon>
        <taxon>Pseudomonadota</taxon>
        <taxon>Alphaproteobacteria</taxon>
        <taxon>Rhodospirillales</taxon>
        <taxon>Dongiaceae</taxon>
        <taxon>Dongia</taxon>
    </lineage>
</organism>
<evidence type="ECO:0000256" key="3">
    <source>
        <dbReference type="ARBA" id="ARBA00023224"/>
    </source>
</evidence>
<keyword evidence="7" id="KW-1133">Transmembrane helix</keyword>
<reference evidence="12" key="1">
    <citation type="submission" date="2023-08" db="EMBL/GenBank/DDBJ databases">
        <title>Rhodospirillaceae gen. nov., a novel taxon isolated from the Yangtze River Yuezi River estuary sludge.</title>
        <authorList>
            <person name="Ruan L."/>
        </authorList>
    </citation>
    <scope>NUCLEOTIDE SEQUENCE [LARGE SCALE GENOMIC DNA]</scope>
    <source>
        <strain evidence="12">R-7</strain>
    </source>
</reference>
<evidence type="ECO:0000256" key="2">
    <source>
        <dbReference type="ARBA" id="ARBA00022519"/>
    </source>
</evidence>
<evidence type="ECO:0000313" key="11">
    <source>
        <dbReference type="EMBL" id="MDQ7247712.1"/>
    </source>
</evidence>
<dbReference type="Gene3D" id="6.10.340.10">
    <property type="match status" value="1"/>
</dbReference>
<sequence length="562" mass="59281">MSFFTNLKIAHKLLVSFASLVLLSAVVGSITYTEVAFVKKSSGWTTHTYKVLEALNGIVSGMVNQETGVRGYLVSGDEGFLEPYKNGKTAFAAAFDEVKSLTSDNSEQQKRLEIIADFAKTWQNDVAEREIALMSKAESVEEARKLEASGAGKKSMDGLRAKVAEMDKAERDLLGTRSADQLAAIHTTFLVTIIGALASAIISIVVGFVLTRGIGRPTVQMTTAMNTLAGGDTTVEIPARGRKDEVGAMAEAVQVFKDNMIETERLRAEQEESKKRSEAERRKAMLDLADRFESSVGGVVNGVTAAATEMQATARSMTSTADETSRQATAVAAASEQTTQNVQTVASATEELSASIGEITNQVTESTRIVGEAVLQANDTNNKVQGLATAAEKIGEVVRLINDIAGQTNLLALNATIEAARAGEAGKGFAVVASEVKTLATQTAKATEEIAAQVRAIQEATAGSAQAIESITRTIGRVSEISTTIASAVEEQGAATQEISRNVQQAAQGTQEVSSNIGSVTNAAQQTGTAAGEVLQSASELSRNGEMLKAQVEEFLRTVRAA</sequence>
<dbReference type="SMART" id="SM00304">
    <property type="entry name" value="HAMP"/>
    <property type="match status" value="1"/>
</dbReference>
<protein>
    <submittedName>
        <fullName evidence="11">CHASE3 domain-containing protein</fullName>
    </submittedName>
</protein>
<dbReference type="PROSITE" id="PS50885">
    <property type="entry name" value="HAMP"/>
    <property type="match status" value="1"/>
</dbReference>
<comment type="caution">
    <text evidence="11">The sequence shown here is derived from an EMBL/GenBank/DDBJ whole genome shotgun (WGS) entry which is preliminary data.</text>
</comment>
<comment type="subcellular location">
    <subcellularLocation>
        <location evidence="1">Cell inner membrane</location>
        <topology evidence="1">Multi-pass membrane protein</topology>
    </subcellularLocation>
</comment>
<dbReference type="InterPro" id="IPR003660">
    <property type="entry name" value="HAMP_dom"/>
</dbReference>
<proteinExistence type="inferred from homology"/>
<feature type="transmembrane region" description="Helical" evidence="7">
    <location>
        <begin position="189"/>
        <end position="211"/>
    </location>
</feature>
<feature type="coiled-coil region" evidence="6">
    <location>
        <begin position="260"/>
        <end position="287"/>
    </location>
</feature>
<keyword evidence="2" id="KW-1003">Cell membrane</keyword>
<evidence type="ECO:0000256" key="1">
    <source>
        <dbReference type="ARBA" id="ARBA00004429"/>
    </source>
</evidence>